<evidence type="ECO:0000256" key="2">
    <source>
        <dbReference type="ARBA" id="ARBA00022741"/>
    </source>
</evidence>
<dbReference type="InterPro" id="IPR011545">
    <property type="entry name" value="DEAD/DEAH_box_helicase_dom"/>
</dbReference>
<dbReference type="EMBL" id="CACVBS010000040">
    <property type="protein sequence ID" value="CAA7263579.1"/>
    <property type="molecule type" value="Genomic_DNA"/>
</dbReference>
<feature type="compositionally biased region" description="Basic and acidic residues" evidence="8">
    <location>
        <begin position="165"/>
        <end position="179"/>
    </location>
</feature>
<dbReference type="GO" id="GO:0003676">
    <property type="term" value="F:nucleic acid binding"/>
    <property type="evidence" value="ECO:0007669"/>
    <property type="project" value="InterPro"/>
</dbReference>
<dbReference type="GO" id="GO:0003724">
    <property type="term" value="F:RNA helicase activity"/>
    <property type="evidence" value="ECO:0007669"/>
    <property type="project" value="UniProtKB-EC"/>
</dbReference>
<reference evidence="12 13" key="1">
    <citation type="submission" date="2020-01" db="EMBL/GenBank/DDBJ databases">
        <authorList>
            <person name="Gupta K D."/>
        </authorList>
    </citation>
    <scope>NUCLEOTIDE SEQUENCE [LARGE SCALE GENOMIC DNA]</scope>
</reference>
<dbReference type="PROSITE" id="PS51195">
    <property type="entry name" value="Q_MOTIF"/>
    <property type="match status" value="1"/>
</dbReference>
<dbReference type="GO" id="GO:0016787">
    <property type="term" value="F:hydrolase activity"/>
    <property type="evidence" value="ECO:0007669"/>
    <property type="project" value="UniProtKB-KW"/>
</dbReference>
<feature type="compositionally biased region" description="Acidic residues" evidence="8">
    <location>
        <begin position="407"/>
        <end position="416"/>
    </location>
</feature>
<proteinExistence type="predicted"/>
<evidence type="ECO:0000256" key="4">
    <source>
        <dbReference type="ARBA" id="ARBA00022806"/>
    </source>
</evidence>
<dbReference type="PROSITE" id="PS51194">
    <property type="entry name" value="HELICASE_CTER"/>
    <property type="match status" value="1"/>
</dbReference>
<dbReference type="Pfam" id="PF00271">
    <property type="entry name" value="Helicase_C"/>
    <property type="match status" value="1"/>
</dbReference>
<feature type="short sequence motif" description="Q motif" evidence="7">
    <location>
        <begin position="215"/>
        <end position="245"/>
    </location>
</feature>
<name>A0A8S0XII1_CYCAE</name>
<evidence type="ECO:0000256" key="5">
    <source>
        <dbReference type="ARBA" id="ARBA00022840"/>
    </source>
</evidence>
<keyword evidence="13" id="KW-1185">Reference proteome</keyword>
<evidence type="ECO:0000256" key="7">
    <source>
        <dbReference type="PROSITE-ProRule" id="PRU00552"/>
    </source>
</evidence>
<dbReference type="OrthoDB" id="10256233at2759"/>
<dbReference type="Proteomes" id="UP000467700">
    <property type="component" value="Unassembled WGS sequence"/>
</dbReference>
<dbReference type="AlphaFoldDB" id="A0A8S0XII1"/>
<keyword evidence="5" id="KW-0067">ATP-binding</keyword>
<keyword evidence="4" id="KW-0347">Helicase</keyword>
<dbReference type="InterPro" id="IPR027417">
    <property type="entry name" value="P-loop_NTPase"/>
</dbReference>
<evidence type="ECO:0000259" key="10">
    <source>
        <dbReference type="PROSITE" id="PS51194"/>
    </source>
</evidence>
<feature type="domain" description="DEAD-box RNA helicase Q" evidence="11">
    <location>
        <begin position="215"/>
        <end position="245"/>
    </location>
</feature>
<protein>
    <recommendedName>
        <fullName evidence="1">RNA helicase</fullName>
        <ecNumber evidence="1">3.6.4.13</ecNumber>
    </recommendedName>
</protein>
<sequence>MVFEFWMSKNVKSSVRLGKDRTTSCYQELFISSLMLCRIPKNPTGKACRTELFHTSTYLNAKFATTLAQSLSPKSKKSGTIEVASRASFTRDDAPHKGMSPVVQRGRRPVVLRARESGQSPRNNKDVPSSRIARVGDERRRHTAPNVHSEAIQGSTARPLFPSTSRDHRSDARSNKNYEEMQDSGEFYHPPSPISTSSSSKGKSKALVSERELPTSFTSPPLLPGFVSSLKEMLGPDTKPTPIQSLSMKWLLESDDAAGWRQVLLAAETGSGKSIAYLLPVLQNIKLAELLSKDQPPTSSTRPYNPRGLILAPTHELSRQLSGFAKSLLHETKLRVVCASQSNVKNTKGQKDATSSKMASMFQDVEGSTGEFQVSKSSHPVDLLVGTPMKVLEMVRGRGWDRREGQEGEEDIGENEENQKKLRRGRDKMPGIGKWRSKPELGLANVEWVVVDEADVLFDPDFQETTRTLLADISEARGAPVPLVSASSLRSPSSTHTTPEPTNYPFNLLLTSATIPNSLNAYLEKHHPSLVRLASPRLHHLPKTLQTEYVSWTGGNKFADILRRIRRIWAEDSAGERGSLSKVLIFCNKSTKVVELSAYLAEQGIKSVAMTSQSEHRGRGSNKHLDGFLRTRAAHEATTGDVKNEAHVMVTTSLLSRGLDFTPEIKHVFIVDEPRNMIDFLHRAGRSGRAGQRGKVVIFGKMKGRGSERVREVRKRVGALAA</sequence>
<gene>
    <name evidence="12" type="ORF">AAE3_LOCUS5877</name>
</gene>
<evidence type="ECO:0000313" key="13">
    <source>
        <dbReference type="Proteomes" id="UP000467700"/>
    </source>
</evidence>
<accession>A0A8S0XII1</accession>
<evidence type="ECO:0000256" key="8">
    <source>
        <dbReference type="SAM" id="MobiDB-lite"/>
    </source>
</evidence>
<evidence type="ECO:0000256" key="1">
    <source>
        <dbReference type="ARBA" id="ARBA00012552"/>
    </source>
</evidence>
<dbReference type="Pfam" id="PF00270">
    <property type="entry name" value="DEAD"/>
    <property type="match status" value="1"/>
</dbReference>
<dbReference type="InterPro" id="IPR001650">
    <property type="entry name" value="Helicase_C-like"/>
</dbReference>
<organism evidence="12 13">
    <name type="scientific">Cyclocybe aegerita</name>
    <name type="common">Black poplar mushroom</name>
    <name type="synonym">Agrocybe aegerita</name>
    <dbReference type="NCBI Taxonomy" id="1973307"/>
    <lineage>
        <taxon>Eukaryota</taxon>
        <taxon>Fungi</taxon>
        <taxon>Dikarya</taxon>
        <taxon>Basidiomycota</taxon>
        <taxon>Agaricomycotina</taxon>
        <taxon>Agaricomycetes</taxon>
        <taxon>Agaricomycetidae</taxon>
        <taxon>Agaricales</taxon>
        <taxon>Agaricineae</taxon>
        <taxon>Bolbitiaceae</taxon>
        <taxon>Cyclocybe</taxon>
    </lineage>
</organism>
<dbReference type="InterPro" id="IPR014001">
    <property type="entry name" value="Helicase_ATP-bd"/>
</dbReference>
<dbReference type="GO" id="GO:0005524">
    <property type="term" value="F:ATP binding"/>
    <property type="evidence" value="ECO:0007669"/>
    <property type="project" value="UniProtKB-KW"/>
</dbReference>
<evidence type="ECO:0000259" key="11">
    <source>
        <dbReference type="PROSITE" id="PS51195"/>
    </source>
</evidence>
<feature type="region of interest" description="Disordered" evidence="8">
    <location>
        <begin position="401"/>
        <end position="433"/>
    </location>
</feature>
<feature type="domain" description="Helicase ATP-binding" evidence="9">
    <location>
        <begin position="254"/>
        <end position="533"/>
    </location>
</feature>
<evidence type="ECO:0000313" key="12">
    <source>
        <dbReference type="EMBL" id="CAA7263579.1"/>
    </source>
</evidence>
<keyword evidence="3" id="KW-0378">Hydrolase</keyword>
<feature type="region of interest" description="Disordered" evidence="8">
    <location>
        <begin position="71"/>
        <end position="213"/>
    </location>
</feature>
<comment type="caution">
    <text evidence="12">The sequence shown here is derived from an EMBL/GenBank/DDBJ whole genome shotgun (WGS) entry which is preliminary data.</text>
</comment>
<dbReference type="Gene3D" id="3.40.50.300">
    <property type="entry name" value="P-loop containing nucleotide triphosphate hydrolases"/>
    <property type="match status" value="2"/>
</dbReference>
<dbReference type="SUPFAM" id="SSF52540">
    <property type="entry name" value="P-loop containing nucleoside triphosphate hydrolases"/>
    <property type="match status" value="1"/>
</dbReference>
<dbReference type="PANTHER" id="PTHR47960">
    <property type="entry name" value="DEAD-BOX ATP-DEPENDENT RNA HELICASE 50"/>
    <property type="match status" value="1"/>
</dbReference>
<dbReference type="EC" id="3.6.4.13" evidence="1"/>
<dbReference type="InterPro" id="IPR014014">
    <property type="entry name" value="RNA_helicase_DEAD_Q_motif"/>
</dbReference>
<dbReference type="SMART" id="SM00487">
    <property type="entry name" value="DEXDc"/>
    <property type="match status" value="1"/>
</dbReference>
<keyword evidence="2" id="KW-0547">Nucleotide-binding</keyword>
<evidence type="ECO:0000256" key="6">
    <source>
        <dbReference type="ARBA" id="ARBA00047984"/>
    </source>
</evidence>
<dbReference type="SMART" id="SM00490">
    <property type="entry name" value="HELICc"/>
    <property type="match status" value="1"/>
</dbReference>
<evidence type="ECO:0000259" key="9">
    <source>
        <dbReference type="PROSITE" id="PS51192"/>
    </source>
</evidence>
<dbReference type="PROSITE" id="PS51192">
    <property type="entry name" value="HELICASE_ATP_BIND_1"/>
    <property type="match status" value="1"/>
</dbReference>
<feature type="domain" description="Helicase C-terminal" evidence="10">
    <location>
        <begin position="560"/>
        <end position="722"/>
    </location>
</feature>
<comment type="catalytic activity">
    <reaction evidence="6">
        <text>ATP + H2O = ADP + phosphate + H(+)</text>
        <dbReference type="Rhea" id="RHEA:13065"/>
        <dbReference type="ChEBI" id="CHEBI:15377"/>
        <dbReference type="ChEBI" id="CHEBI:15378"/>
        <dbReference type="ChEBI" id="CHEBI:30616"/>
        <dbReference type="ChEBI" id="CHEBI:43474"/>
        <dbReference type="ChEBI" id="CHEBI:456216"/>
        <dbReference type="EC" id="3.6.4.13"/>
    </reaction>
</comment>
<evidence type="ECO:0000256" key="3">
    <source>
        <dbReference type="ARBA" id="ARBA00022801"/>
    </source>
</evidence>
<dbReference type="CDD" id="cd18787">
    <property type="entry name" value="SF2_C_DEAD"/>
    <property type="match status" value="1"/>
</dbReference>